<evidence type="ECO:0000313" key="2">
    <source>
        <dbReference type="Proteomes" id="UP000000260"/>
    </source>
</evidence>
<gene>
    <name evidence="1" type="ordered locus">ESA_02698</name>
</gene>
<name>A7MK42_CROS8</name>
<dbReference type="HOGENOM" id="CLU_3167041_0_0_6"/>
<accession>A7MK42</accession>
<protein>
    <submittedName>
        <fullName evidence="1">Uncharacterized protein</fullName>
    </submittedName>
</protein>
<keyword evidence="2" id="KW-1185">Reference proteome</keyword>
<organism evidence="1 2">
    <name type="scientific">Cronobacter sakazakii (strain ATCC BAA-894)</name>
    <name type="common">Enterobacter sakazakii</name>
    <dbReference type="NCBI Taxonomy" id="290339"/>
    <lineage>
        <taxon>Bacteria</taxon>
        <taxon>Pseudomonadati</taxon>
        <taxon>Pseudomonadota</taxon>
        <taxon>Gammaproteobacteria</taxon>
        <taxon>Enterobacterales</taxon>
        <taxon>Enterobacteriaceae</taxon>
        <taxon>Cronobacter</taxon>
    </lineage>
</organism>
<evidence type="ECO:0000313" key="1">
    <source>
        <dbReference type="EMBL" id="ABU77930.1"/>
    </source>
</evidence>
<dbReference type="KEGG" id="esa:ESA_02698"/>
<dbReference type="Proteomes" id="UP000000260">
    <property type="component" value="Chromosome"/>
</dbReference>
<reference evidence="1 2" key="1">
    <citation type="journal article" date="2010" name="PLoS ONE">
        <title>Genome sequence of Cronobacter sakazakii BAA-894 and comparative genomic hybridization analysis with other Cronobacter species.</title>
        <authorList>
            <person name="Kucerova E."/>
            <person name="Clifton S.W."/>
            <person name="Xia X.Q."/>
            <person name="Long F."/>
            <person name="Porwollik S."/>
            <person name="Fulton L."/>
            <person name="Fronick C."/>
            <person name="Minx P."/>
            <person name="Kyung K."/>
            <person name="Warren W."/>
            <person name="Fulton R."/>
            <person name="Feng D."/>
            <person name="Wollam A."/>
            <person name="Shah N."/>
            <person name="Bhonagiri V."/>
            <person name="Nash W.E."/>
            <person name="Hallsworth-Pepin K."/>
            <person name="Wilson R.K."/>
            <person name="McClelland M."/>
            <person name="Forsythe S.J."/>
        </authorList>
    </citation>
    <scope>NUCLEOTIDE SEQUENCE [LARGE SCALE GENOMIC DNA]</scope>
    <source>
        <strain evidence="1 2">ATCC BAA-894</strain>
    </source>
</reference>
<sequence length="47" mass="5516">MHCLRNGFIRLKPELANDDFFLKQNGVSEERRCGEYITKRRYPDAAG</sequence>
<proteinExistence type="predicted"/>
<dbReference type="EMBL" id="CP000783">
    <property type="protein sequence ID" value="ABU77930.1"/>
    <property type="molecule type" value="Genomic_DNA"/>
</dbReference>
<dbReference type="AlphaFoldDB" id="A7MK42"/>